<protein>
    <recommendedName>
        <fullName evidence="4">HNH endonuclease</fullName>
    </recommendedName>
</protein>
<proteinExistence type="predicted"/>
<dbReference type="AlphaFoldDB" id="A0AAW0R4J9"/>
<gene>
    <name evidence="2" type="ORF">PG999_003753</name>
</gene>
<feature type="region of interest" description="Disordered" evidence="1">
    <location>
        <begin position="183"/>
        <end position="213"/>
    </location>
</feature>
<dbReference type="Proteomes" id="UP001392437">
    <property type="component" value="Unassembled WGS sequence"/>
</dbReference>
<dbReference type="Gene3D" id="3.30.560.10">
    <property type="entry name" value="Glucose Oxidase, domain 3"/>
    <property type="match status" value="1"/>
</dbReference>
<dbReference type="Gene3D" id="3.50.50.60">
    <property type="entry name" value="FAD/NAD(P)-binding domain"/>
    <property type="match status" value="1"/>
</dbReference>
<feature type="compositionally biased region" description="Basic and acidic residues" evidence="1">
    <location>
        <begin position="109"/>
        <end position="119"/>
    </location>
</feature>
<evidence type="ECO:0000313" key="2">
    <source>
        <dbReference type="EMBL" id="KAK8123835.1"/>
    </source>
</evidence>
<reference evidence="2 3" key="1">
    <citation type="submission" date="2023-01" db="EMBL/GenBank/DDBJ databases">
        <title>Analysis of 21 Apiospora genomes using comparative genomics revels a genus with tremendous synthesis potential of carbohydrate active enzymes and secondary metabolites.</title>
        <authorList>
            <person name="Sorensen T."/>
        </authorList>
    </citation>
    <scope>NUCLEOTIDE SEQUENCE [LARGE SCALE GENOMIC DNA]</scope>
    <source>
        <strain evidence="2 3">CBS 117206</strain>
    </source>
</reference>
<dbReference type="SUPFAM" id="SSF54373">
    <property type="entry name" value="FAD-linked reductases, C-terminal domain"/>
    <property type="match status" value="1"/>
</dbReference>
<accession>A0AAW0R4J9</accession>
<dbReference type="InterPro" id="IPR036188">
    <property type="entry name" value="FAD/NAD-bd_sf"/>
</dbReference>
<sequence>MLPNAAQEVIISAGTFHLPRLFIVSVRMPSSHLWPSPIDIAVGLGQELCSNLNRSGDFRFSGVVNTPSYRFLTANPATASHYRIWELSIFPHDCVARSGEARELPSRLTGDHVHRREPPKSYQSYDNQHNNNVCKSPFSRDSITIRGASMAKSPSISLAWLDNSVDDQIAPDTFKRLREIVGDRGGEHNQGQPRTSARRGCTDGPAGSGLHSPKHYFDSTSCRHWCNETIGR</sequence>
<evidence type="ECO:0000256" key="1">
    <source>
        <dbReference type="SAM" id="MobiDB-lite"/>
    </source>
</evidence>
<evidence type="ECO:0008006" key="4">
    <source>
        <dbReference type="Google" id="ProtNLM"/>
    </source>
</evidence>
<name>A0AAW0R4J9_9PEZI</name>
<dbReference type="EMBL" id="JAQQWP010000003">
    <property type="protein sequence ID" value="KAK8123835.1"/>
    <property type="molecule type" value="Genomic_DNA"/>
</dbReference>
<evidence type="ECO:0000313" key="3">
    <source>
        <dbReference type="Proteomes" id="UP001392437"/>
    </source>
</evidence>
<organism evidence="2 3">
    <name type="scientific">Apiospora kogelbergensis</name>
    <dbReference type="NCBI Taxonomy" id="1337665"/>
    <lineage>
        <taxon>Eukaryota</taxon>
        <taxon>Fungi</taxon>
        <taxon>Dikarya</taxon>
        <taxon>Ascomycota</taxon>
        <taxon>Pezizomycotina</taxon>
        <taxon>Sordariomycetes</taxon>
        <taxon>Xylariomycetidae</taxon>
        <taxon>Amphisphaeriales</taxon>
        <taxon>Apiosporaceae</taxon>
        <taxon>Apiospora</taxon>
    </lineage>
</organism>
<keyword evidence="3" id="KW-1185">Reference proteome</keyword>
<feature type="region of interest" description="Disordered" evidence="1">
    <location>
        <begin position="109"/>
        <end position="129"/>
    </location>
</feature>
<comment type="caution">
    <text evidence="2">The sequence shown here is derived from an EMBL/GenBank/DDBJ whole genome shotgun (WGS) entry which is preliminary data.</text>
</comment>